<organism evidence="1">
    <name type="scientific">hydrocarbon metagenome</name>
    <dbReference type="NCBI Taxonomy" id="938273"/>
    <lineage>
        <taxon>unclassified sequences</taxon>
        <taxon>metagenomes</taxon>
        <taxon>ecological metagenomes</taxon>
    </lineage>
</organism>
<accession>A0A0W8F0R0</accession>
<protein>
    <submittedName>
        <fullName evidence="1">Uncharacterized protein</fullName>
    </submittedName>
</protein>
<reference evidence="1" key="1">
    <citation type="journal article" date="2015" name="Proc. Natl. Acad. Sci. U.S.A.">
        <title>Networks of energetic and metabolic interactions define dynamics in microbial communities.</title>
        <authorList>
            <person name="Embree M."/>
            <person name="Liu J.K."/>
            <person name="Al-Bassam M.M."/>
            <person name="Zengler K."/>
        </authorList>
    </citation>
    <scope>NUCLEOTIDE SEQUENCE</scope>
</reference>
<proteinExistence type="predicted"/>
<name>A0A0W8F0R0_9ZZZZ</name>
<gene>
    <name evidence="1" type="ORF">ASZ90_015941</name>
</gene>
<dbReference type="AlphaFoldDB" id="A0A0W8F0R0"/>
<evidence type="ECO:0000313" key="1">
    <source>
        <dbReference type="EMBL" id="KUG14417.1"/>
    </source>
</evidence>
<sequence length="46" mass="5539">MVTSQEVFKDRSRPDRQVAVVHYQKRWRAGLPAEVIVRRKTRLFLD</sequence>
<comment type="caution">
    <text evidence="1">The sequence shown here is derived from an EMBL/GenBank/DDBJ whole genome shotgun (WGS) entry which is preliminary data.</text>
</comment>
<dbReference type="EMBL" id="LNQE01001662">
    <property type="protein sequence ID" value="KUG14417.1"/>
    <property type="molecule type" value="Genomic_DNA"/>
</dbReference>